<feature type="transmembrane region" description="Helical" evidence="5">
    <location>
        <begin position="108"/>
        <end position="130"/>
    </location>
</feature>
<dbReference type="PANTHER" id="PTHR43424">
    <property type="entry name" value="LOCUS PUTATIVE PROTEIN 1-RELATED"/>
    <property type="match status" value="1"/>
</dbReference>
<organism evidence="6 7">
    <name type="scientific">Stutzerimonas nosocomialis</name>
    <dbReference type="NCBI Taxonomy" id="1056496"/>
    <lineage>
        <taxon>Bacteria</taxon>
        <taxon>Pseudomonadati</taxon>
        <taxon>Pseudomonadota</taxon>
        <taxon>Gammaproteobacteria</taxon>
        <taxon>Pseudomonadales</taxon>
        <taxon>Pseudomonadaceae</taxon>
        <taxon>Stutzerimonas</taxon>
    </lineage>
</organism>
<feature type="transmembrane region" description="Helical" evidence="5">
    <location>
        <begin position="286"/>
        <end position="304"/>
    </location>
</feature>
<accession>A0A5R9R217</accession>
<keyword evidence="4 5" id="KW-0472">Membrane</keyword>
<sequence>MRDHALMGVTTAARTAVALGTLLILARTLGPSDFGFISIVITWSTIVALVTDYGFGMRALRDIGAERERAGEIMSASLAAKTLLVVPACVILIPLILFVFELQPIERLAAVLFLLGTLASSYGDLGLTVFRSIGQFHRETRIVALTAALHFVLIGIAILARNDVLVIGLAFLVSRLIYAAAALQALSKILDLRGIMRNSWRVLAERFRSSTSFAVDSGATNIFAQLDVILVNHLAGREAAGIYFAGSRLIQGAVPFSVLLASVHIPRFAHRLHHKSAGLFRYGMRILAEYVGMGLVFALAFLFIGPLFTDYFLGADYAELNTLWLAFACFTASRFVAAGLGVQLIALGTGFLRTFGIITSGVITVLCYWFFIPSHGIQAAPWVSTLGMIVLTLIYGYAVFNIFRKQRAQRVS</sequence>
<dbReference type="GO" id="GO:0016020">
    <property type="term" value="C:membrane"/>
    <property type="evidence" value="ECO:0007669"/>
    <property type="project" value="UniProtKB-SubCell"/>
</dbReference>
<feature type="transmembrane region" description="Helical" evidence="5">
    <location>
        <begin position="36"/>
        <end position="57"/>
    </location>
</feature>
<feature type="transmembrane region" description="Helical" evidence="5">
    <location>
        <begin position="383"/>
        <end position="403"/>
    </location>
</feature>
<comment type="subcellular location">
    <subcellularLocation>
        <location evidence="1">Membrane</location>
        <topology evidence="1">Multi-pass membrane protein</topology>
    </subcellularLocation>
</comment>
<keyword evidence="2 5" id="KW-0812">Transmembrane</keyword>
<feature type="transmembrane region" description="Helical" evidence="5">
    <location>
        <begin position="166"/>
        <end position="190"/>
    </location>
</feature>
<dbReference type="RefSeq" id="WP_138410997.1">
    <property type="nucleotide sequence ID" value="NZ_QLAG01000004.1"/>
</dbReference>
<feature type="transmembrane region" description="Helical" evidence="5">
    <location>
        <begin position="354"/>
        <end position="371"/>
    </location>
</feature>
<dbReference type="InterPro" id="IPR052556">
    <property type="entry name" value="PolySynth_Transporter"/>
</dbReference>
<reference evidence="6 7" key="1">
    <citation type="journal article" date="2017" name="Eur. J. Clin. Microbiol. Infect. Dis.">
        <title>Uncommonly isolated clinical Pseudomonas: identification and phylogenetic assignation.</title>
        <authorList>
            <person name="Mulet M."/>
            <person name="Gomila M."/>
            <person name="Ramirez A."/>
            <person name="Cardew S."/>
            <person name="Moore E.R."/>
            <person name="Lalucat J."/>
            <person name="Garcia-Valdes E."/>
        </authorList>
    </citation>
    <scope>NUCLEOTIDE SEQUENCE [LARGE SCALE GENOMIC DNA]</scope>
    <source>
        <strain evidence="6 7">SD129</strain>
    </source>
</reference>
<evidence type="ECO:0000256" key="1">
    <source>
        <dbReference type="ARBA" id="ARBA00004141"/>
    </source>
</evidence>
<name>A0A5R9R217_9GAMM</name>
<dbReference type="EMBL" id="QLAG01000004">
    <property type="protein sequence ID" value="TLX64625.1"/>
    <property type="molecule type" value="Genomic_DNA"/>
</dbReference>
<feature type="transmembrane region" description="Helical" evidence="5">
    <location>
        <begin position="324"/>
        <end position="347"/>
    </location>
</feature>
<feature type="transmembrane region" description="Helical" evidence="5">
    <location>
        <begin position="12"/>
        <end position="30"/>
    </location>
</feature>
<evidence type="ECO:0000256" key="3">
    <source>
        <dbReference type="ARBA" id="ARBA00022989"/>
    </source>
</evidence>
<dbReference type="Proteomes" id="UP000306753">
    <property type="component" value="Unassembled WGS sequence"/>
</dbReference>
<dbReference type="PANTHER" id="PTHR43424:SF1">
    <property type="entry name" value="LOCUS PUTATIVE PROTEIN 1-RELATED"/>
    <property type="match status" value="1"/>
</dbReference>
<evidence type="ECO:0000313" key="6">
    <source>
        <dbReference type="EMBL" id="TLX64625.1"/>
    </source>
</evidence>
<evidence type="ECO:0000256" key="2">
    <source>
        <dbReference type="ARBA" id="ARBA00022692"/>
    </source>
</evidence>
<keyword evidence="3 5" id="KW-1133">Transmembrane helix</keyword>
<evidence type="ECO:0008006" key="8">
    <source>
        <dbReference type="Google" id="ProtNLM"/>
    </source>
</evidence>
<comment type="caution">
    <text evidence="6">The sequence shown here is derived from an EMBL/GenBank/DDBJ whole genome shotgun (WGS) entry which is preliminary data.</text>
</comment>
<dbReference type="AlphaFoldDB" id="A0A5R9R217"/>
<dbReference type="Pfam" id="PF01943">
    <property type="entry name" value="Polysacc_synt"/>
    <property type="match status" value="1"/>
</dbReference>
<evidence type="ECO:0000256" key="4">
    <source>
        <dbReference type="ARBA" id="ARBA00023136"/>
    </source>
</evidence>
<feature type="transmembrane region" description="Helical" evidence="5">
    <location>
        <begin position="142"/>
        <end position="160"/>
    </location>
</feature>
<proteinExistence type="predicted"/>
<dbReference type="InterPro" id="IPR002797">
    <property type="entry name" value="Polysacc_synth"/>
</dbReference>
<evidence type="ECO:0000256" key="5">
    <source>
        <dbReference type="SAM" id="Phobius"/>
    </source>
</evidence>
<keyword evidence="7" id="KW-1185">Reference proteome</keyword>
<evidence type="ECO:0000313" key="7">
    <source>
        <dbReference type="Proteomes" id="UP000306753"/>
    </source>
</evidence>
<feature type="transmembrane region" description="Helical" evidence="5">
    <location>
        <begin position="78"/>
        <end position="102"/>
    </location>
</feature>
<gene>
    <name evidence="6" type="ORF">DN820_04140</name>
</gene>
<protein>
    <recommendedName>
        <fullName evidence="8">Polysaccharide biosynthesis protein</fullName>
    </recommendedName>
</protein>